<feature type="compositionally biased region" description="Basic and acidic residues" evidence="1">
    <location>
        <begin position="67"/>
        <end position="77"/>
    </location>
</feature>
<protein>
    <submittedName>
        <fullName evidence="2">Uncharacterized protein</fullName>
    </submittedName>
</protein>
<evidence type="ECO:0000313" key="2">
    <source>
        <dbReference type="EMBL" id="TGO88831.1"/>
    </source>
</evidence>
<feature type="region of interest" description="Disordered" evidence="1">
    <location>
        <begin position="67"/>
        <end position="86"/>
    </location>
</feature>
<sequence>MDHEDEAQELSAEGVKERERVEKSQGKSREEDMVHEEGDEETITHKHFWITGLPDLEDAEFRKFTHRTSNDETHDSSFYEPGDEQCSMWESNPDHECYSSFGDGRTTATVNACGQLMQFSTYLGLGKSGMFCVDHATLSEPYFGSTRADDLNNMSRARNRDKMTYGVWIWLHELMDDSLVASNIEAEKIDNSIGVIVSVFIDGVAIKFGSDEEWNLTIESNQTTEVVVAYKLIYSTAEVSKDWKQFLVKADKANVSRLLSNEFDLTQYRSLSLFSVGEFISDVSPKESTAWDALKSNFDFIFQRHLEHLLTVCAIPVTSCQGSINTPVVALTCGDISTHRFCVSASLFAFLFLLQVDSHLRSIESPDEIYVLSLRERIKKVCEGHLMWVNSVALSKDGLFEFEYMVNGRLPVYRRMVQPKPSKTLLKNTAFQIIKAGKFANRYSKDSSKNEWQLARKVVKRREVVQRFTVHNQNYQSIKRMLAVTRSMQESRFLFHARDTALFYNIDRMEWKGTQFIELLKNTIDSQPHHVDNGDPSWDNTLRYALAILIGTYVYKINAEPSFELVESSIEVLFGSFSSNGFVSGRIDKNTKEQVLFEDENYEDSYYRASFKIPYILFQYATIIYKLILFQLTPSPAAMRDLDDKYKERLNLLTNPPHSVGPMKLLINKLKARRENWENNWIREQQAIKENAPEESDVESVWYNIEVPAPSQSS</sequence>
<organism evidence="2 3">
    <name type="scientific">Botrytis porri</name>
    <dbReference type="NCBI Taxonomy" id="87229"/>
    <lineage>
        <taxon>Eukaryota</taxon>
        <taxon>Fungi</taxon>
        <taxon>Dikarya</taxon>
        <taxon>Ascomycota</taxon>
        <taxon>Pezizomycotina</taxon>
        <taxon>Leotiomycetes</taxon>
        <taxon>Helotiales</taxon>
        <taxon>Sclerotiniaceae</taxon>
        <taxon>Botrytis</taxon>
    </lineage>
</organism>
<name>A0A4Z1KWE9_9HELO</name>
<evidence type="ECO:0000256" key="1">
    <source>
        <dbReference type="SAM" id="MobiDB-lite"/>
    </source>
</evidence>
<proteinExistence type="predicted"/>
<dbReference type="Proteomes" id="UP000297280">
    <property type="component" value="Unassembled WGS sequence"/>
</dbReference>
<gene>
    <name evidence="2" type="ORF">BPOR_0139g00050</name>
</gene>
<dbReference type="OrthoDB" id="5361176at2759"/>
<feature type="compositionally biased region" description="Basic and acidic residues" evidence="1">
    <location>
        <begin position="14"/>
        <end position="36"/>
    </location>
</feature>
<evidence type="ECO:0000313" key="3">
    <source>
        <dbReference type="Proteomes" id="UP000297280"/>
    </source>
</evidence>
<dbReference type="AlphaFoldDB" id="A0A4Z1KWE9"/>
<feature type="region of interest" description="Disordered" evidence="1">
    <location>
        <begin position="1"/>
        <end position="45"/>
    </location>
</feature>
<accession>A0A4Z1KWE9</accession>
<comment type="caution">
    <text evidence="2">The sequence shown here is derived from an EMBL/GenBank/DDBJ whole genome shotgun (WGS) entry which is preliminary data.</text>
</comment>
<reference evidence="2 3" key="1">
    <citation type="submission" date="2017-12" db="EMBL/GenBank/DDBJ databases">
        <title>Comparative genomics of Botrytis spp.</title>
        <authorList>
            <person name="Valero-Jimenez C.A."/>
            <person name="Tapia P."/>
            <person name="Veloso J."/>
            <person name="Silva-Moreno E."/>
            <person name="Staats M."/>
            <person name="Valdes J.H."/>
            <person name="Van Kan J.A.L."/>
        </authorList>
    </citation>
    <scope>NUCLEOTIDE SEQUENCE [LARGE SCALE GENOMIC DNA]</scope>
    <source>
        <strain evidence="2 3">MUCL3349</strain>
    </source>
</reference>
<dbReference type="EMBL" id="PQXO01000139">
    <property type="protein sequence ID" value="TGO88831.1"/>
    <property type="molecule type" value="Genomic_DNA"/>
</dbReference>
<dbReference type="STRING" id="87229.A0A4Z1KWE9"/>
<keyword evidence="3" id="KW-1185">Reference proteome</keyword>